<protein>
    <recommendedName>
        <fullName evidence="5">HTH CENPB-type domain-containing protein</fullName>
    </recommendedName>
</protein>
<dbReference type="InParanoid" id="A0A1Y2GSV1"/>
<keyword evidence="4" id="KW-1185">Reference proteome</keyword>
<dbReference type="GeneID" id="33569546"/>
<keyword evidence="2" id="KW-0812">Transmembrane</keyword>
<evidence type="ECO:0000313" key="3">
    <source>
        <dbReference type="EMBL" id="ORZ20161.1"/>
    </source>
</evidence>
<feature type="transmembrane region" description="Helical" evidence="2">
    <location>
        <begin position="589"/>
        <end position="613"/>
    </location>
</feature>
<feature type="region of interest" description="Disordered" evidence="1">
    <location>
        <begin position="1"/>
        <end position="22"/>
    </location>
</feature>
<keyword evidence="2" id="KW-1133">Transmembrane helix</keyword>
<sequence length="701" mass="79717">MASIQPSQKYRSIQPSPASNNDRNLTIKKKLEILEEWDKHVACCNMRIGGGSLFEPEKKVFCDYHNITPGILNNILAKREVLQNIPISQSSIRYRLPSSTRSFYPVEAILFRTIEHVRRDLFLPIDSFGVRIMAGAIYELLETRVGELAFEKPKFSNGWLNGFQRRYALHRYNATGEASSVDMDSIRPQLDYIKNVLKQFSEYLPRGFKTNPSVRSQFEVLPWQGSNKQTVADLCGNWQREFNRLQEDLQEMLLTAWTGKRPDYMRTVVFEIWLLRFQLRIAAQNPSRRVALLLDHAPSHTPSVDIFCNEQELELRGSEDQARARDPDVAEAIRGIRQSFRTRLIAEATENFDAESDSLHGRQDPAQRSFENDDSVLTLFKFLDESRTICKYIDSLREEDQFKEFFISEDGTNMIAGQDLEEESMDGDDYGPSASLNSQIVDEYGHTLSPVKRSLQTRRRKYSSYRVDRVASPEGMDGDDDSVAEDIVELNPSVDIQDPYILMDAAAVLRHLGHDNEGRRMEIIYDSTIDEDMDCVNETYIKHRRRVYEAEGKKLWESASQKIDDDQKIRKKFPEIRNSICLLGKSHTIASFIINGFNPSPALVLVLMLIFFGTATKYEAACFGPIPTLVLNPFVLVLIFFNTATNCEATYFGPIPTLVPLLALFLSSLTLVPIPFGSAAKCEASCVGPSPTFVITSLAKP</sequence>
<dbReference type="RefSeq" id="XP_021882701.1">
    <property type="nucleotide sequence ID" value="XM_022027703.1"/>
</dbReference>
<feature type="transmembrane region" description="Helical" evidence="2">
    <location>
        <begin position="620"/>
        <end position="641"/>
    </location>
</feature>
<proteinExistence type="predicted"/>
<gene>
    <name evidence="3" type="ORF">BCR41DRAFT_385697</name>
</gene>
<name>A0A1Y2GSV1_9FUNG</name>
<dbReference type="EMBL" id="MCFF01000013">
    <property type="protein sequence ID" value="ORZ20161.1"/>
    <property type="molecule type" value="Genomic_DNA"/>
</dbReference>
<organism evidence="3 4">
    <name type="scientific">Lobosporangium transversale</name>
    <dbReference type="NCBI Taxonomy" id="64571"/>
    <lineage>
        <taxon>Eukaryota</taxon>
        <taxon>Fungi</taxon>
        <taxon>Fungi incertae sedis</taxon>
        <taxon>Mucoromycota</taxon>
        <taxon>Mortierellomycotina</taxon>
        <taxon>Mortierellomycetes</taxon>
        <taxon>Mortierellales</taxon>
        <taxon>Mortierellaceae</taxon>
        <taxon>Lobosporangium</taxon>
    </lineage>
</organism>
<evidence type="ECO:0000256" key="2">
    <source>
        <dbReference type="SAM" id="Phobius"/>
    </source>
</evidence>
<dbReference type="OrthoDB" id="2447222at2759"/>
<evidence type="ECO:0000313" key="4">
    <source>
        <dbReference type="Proteomes" id="UP000193648"/>
    </source>
</evidence>
<dbReference type="AlphaFoldDB" id="A0A1Y2GSV1"/>
<keyword evidence="2" id="KW-0472">Membrane</keyword>
<feature type="transmembrane region" description="Helical" evidence="2">
    <location>
        <begin position="653"/>
        <end position="672"/>
    </location>
</feature>
<reference evidence="3 4" key="1">
    <citation type="submission" date="2016-07" db="EMBL/GenBank/DDBJ databases">
        <title>Pervasive Adenine N6-methylation of Active Genes in Fungi.</title>
        <authorList>
            <consortium name="DOE Joint Genome Institute"/>
            <person name="Mondo S.J."/>
            <person name="Dannebaum R.O."/>
            <person name="Kuo R.C."/>
            <person name="Labutti K."/>
            <person name="Haridas S."/>
            <person name="Kuo A."/>
            <person name="Salamov A."/>
            <person name="Ahrendt S.R."/>
            <person name="Lipzen A."/>
            <person name="Sullivan W."/>
            <person name="Andreopoulos W.B."/>
            <person name="Clum A."/>
            <person name="Lindquist E."/>
            <person name="Daum C."/>
            <person name="Ramamoorthy G.K."/>
            <person name="Gryganskyi A."/>
            <person name="Culley D."/>
            <person name="Magnuson J.K."/>
            <person name="James T.Y."/>
            <person name="O'Malley M.A."/>
            <person name="Stajich J.E."/>
            <person name="Spatafora J.W."/>
            <person name="Visel A."/>
            <person name="Grigoriev I.V."/>
        </authorList>
    </citation>
    <scope>NUCLEOTIDE SEQUENCE [LARGE SCALE GENOMIC DNA]</scope>
    <source>
        <strain evidence="3 4">NRRL 3116</strain>
    </source>
</reference>
<evidence type="ECO:0008006" key="5">
    <source>
        <dbReference type="Google" id="ProtNLM"/>
    </source>
</evidence>
<evidence type="ECO:0000256" key="1">
    <source>
        <dbReference type="SAM" id="MobiDB-lite"/>
    </source>
</evidence>
<accession>A0A1Y2GSV1</accession>
<dbReference type="Gene3D" id="1.10.10.60">
    <property type="entry name" value="Homeodomain-like"/>
    <property type="match status" value="1"/>
</dbReference>
<comment type="caution">
    <text evidence="3">The sequence shown here is derived from an EMBL/GenBank/DDBJ whole genome shotgun (WGS) entry which is preliminary data.</text>
</comment>
<dbReference type="Proteomes" id="UP000193648">
    <property type="component" value="Unassembled WGS sequence"/>
</dbReference>